<keyword evidence="3" id="KW-1185">Reference proteome</keyword>
<proteinExistence type="predicted"/>
<gene>
    <name evidence="2" type="ORF">OXPF_16600</name>
</gene>
<dbReference type="Proteomes" id="UP000050326">
    <property type="component" value="Unassembled WGS sequence"/>
</dbReference>
<dbReference type="STRING" id="36849.OXPF_16600"/>
<reference evidence="2 3" key="1">
    <citation type="submission" date="2015-09" db="EMBL/GenBank/DDBJ databases">
        <title>Genome sequence of Oxobacter pfennigii DSM 3222.</title>
        <authorList>
            <person name="Poehlein A."/>
            <person name="Bengelsdorf F.R."/>
            <person name="Schiel-Bengelsdorf B."/>
            <person name="Duerre P."/>
            <person name="Daniel R."/>
        </authorList>
    </citation>
    <scope>NUCLEOTIDE SEQUENCE [LARGE SCALE GENOMIC DNA]</scope>
    <source>
        <strain evidence="2 3">DSM 3222</strain>
    </source>
</reference>
<dbReference type="EMBL" id="LKET01000029">
    <property type="protein sequence ID" value="KPU44577.1"/>
    <property type="molecule type" value="Genomic_DNA"/>
</dbReference>
<sequence length="71" mass="8283">MYSVWKFIGETYSGYVFILIAVSSFVLIFMDRRQLIMSGLFREARFSLFMGTFNIIIGIILFLASRFAPIR</sequence>
<feature type="transmembrane region" description="Helical" evidence="1">
    <location>
        <begin position="46"/>
        <end position="68"/>
    </location>
</feature>
<protein>
    <submittedName>
        <fullName evidence="2">Uncharacterized protein</fullName>
    </submittedName>
</protein>
<keyword evidence="1" id="KW-0472">Membrane</keyword>
<name>A0A0P9AGL9_9CLOT</name>
<dbReference type="AlphaFoldDB" id="A0A0P9AGL9"/>
<evidence type="ECO:0000256" key="1">
    <source>
        <dbReference type="SAM" id="Phobius"/>
    </source>
</evidence>
<keyword evidence="1" id="KW-1133">Transmembrane helix</keyword>
<evidence type="ECO:0000313" key="2">
    <source>
        <dbReference type="EMBL" id="KPU44577.1"/>
    </source>
</evidence>
<dbReference type="NCBIfam" id="NF042414">
    <property type="entry name" value="CLC_0170_fam"/>
    <property type="match status" value="1"/>
</dbReference>
<comment type="caution">
    <text evidence="2">The sequence shown here is derived from an EMBL/GenBank/DDBJ whole genome shotgun (WGS) entry which is preliminary data.</text>
</comment>
<organism evidence="2 3">
    <name type="scientific">Oxobacter pfennigii</name>
    <dbReference type="NCBI Taxonomy" id="36849"/>
    <lineage>
        <taxon>Bacteria</taxon>
        <taxon>Bacillati</taxon>
        <taxon>Bacillota</taxon>
        <taxon>Clostridia</taxon>
        <taxon>Eubacteriales</taxon>
        <taxon>Clostridiaceae</taxon>
        <taxon>Oxobacter</taxon>
    </lineage>
</organism>
<feature type="transmembrane region" description="Helical" evidence="1">
    <location>
        <begin position="12"/>
        <end position="30"/>
    </location>
</feature>
<evidence type="ECO:0000313" key="3">
    <source>
        <dbReference type="Proteomes" id="UP000050326"/>
    </source>
</evidence>
<accession>A0A0P9AGL9</accession>
<keyword evidence="1" id="KW-0812">Transmembrane</keyword>
<dbReference type="InterPro" id="IPR049971">
    <property type="entry name" value="CLC_0170-like"/>
</dbReference>